<dbReference type="PANTHER" id="PTHR35841">
    <property type="entry name" value="PHOSPHONATES-BINDING PERIPLASMIC PROTEIN"/>
    <property type="match status" value="1"/>
</dbReference>
<dbReference type="EMBL" id="JACHHV010000005">
    <property type="protein sequence ID" value="MBB5887564.1"/>
    <property type="molecule type" value="Genomic_DNA"/>
</dbReference>
<protein>
    <submittedName>
        <fullName evidence="3">Phosphonate transport system substrate-binding protein</fullName>
    </submittedName>
</protein>
<dbReference type="Proteomes" id="UP000562464">
    <property type="component" value="Unassembled WGS sequence"/>
</dbReference>
<dbReference type="SUPFAM" id="SSF53850">
    <property type="entry name" value="Periplasmic binding protein-like II"/>
    <property type="match status" value="1"/>
</dbReference>
<evidence type="ECO:0000256" key="2">
    <source>
        <dbReference type="SAM" id="SignalP"/>
    </source>
</evidence>
<keyword evidence="4" id="KW-1185">Reference proteome</keyword>
<dbReference type="PANTHER" id="PTHR35841:SF1">
    <property type="entry name" value="PHOSPHONATES-BINDING PERIPLASMIC PROTEIN"/>
    <property type="match status" value="1"/>
</dbReference>
<comment type="caution">
    <text evidence="3">The sequence shown here is derived from an EMBL/GenBank/DDBJ whole genome shotgun (WGS) entry which is preliminary data.</text>
</comment>
<evidence type="ECO:0000313" key="4">
    <source>
        <dbReference type="Proteomes" id="UP000562464"/>
    </source>
</evidence>
<evidence type="ECO:0000256" key="1">
    <source>
        <dbReference type="SAM" id="MobiDB-lite"/>
    </source>
</evidence>
<organism evidence="3 4">
    <name type="scientific">Lactovum miscens</name>
    <dbReference type="NCBI Taxonomy" id="190387"/>
    <lineage>
        <taxon>Bacteria</taxon>
        <taxon>Bacillati</taxon>
        <taxon>Bacillota</taxon>
        <taxon>Bacilli</taxon>
        <taxon>Lactobacillales</taxon>
        <taxon>Streptococcaceae</taxon>
        <taxon>Lactovum</taxon>
    </lineage>
</organism>
<dbReference type="Pfam" id="PF12974">
    <property type="entry name" value="Phosphonate-bd"/>
    <property type="match status" value="1"/>
</dbReference>
<dbReference type="AlphaFoldDB" id="A0A841C5D6"/>
<name>A0A841C5D6_9LACT</name>
<dbReference type="Gene3D" id="3.40.190.10">
    <property type="entry name" value="Periplasmic binding protein-like II"/>
    <property type="match status" value="2"/>
</dbReference>
<feature type="compositionally biased region" description="Polar residues" evidence="1">
    <location>
        <begin position="134"/>
        <end position="150"/>
    </location>
</feature>
<keyword evidence="2" id="KW-0732">Signal</keyword>
<feature type="chain" id="PRO_5032270436" evidence="2">
    <location>
        <begin position="31"/>
        <end position="354"/>
    </location>
</feature>
<feature type="region of interest" description="Disordered" evidence="1">
    <location>
        <begin position="130"/>
        <end position="150"/>
    </location>
</feature>
<sequence>MKKSLKSIIGLTAVATVGAVVLSANTSVSAAKTTNIKELKISFIPSKNPSDITTATQGLDTLLKSELKKQGFKVGKITMTTGTDYNAVGKALTSGTADVGYGVSGGTYAAYASGTKVILTATRKGLSNDDLKNTKNATNPQYWNNHKPTTNTTTDVKSYRGLIIAGNTELGKEMAADVKSGKKIPVDLLKKAKWGLSSTTSASGYLYPSKWLTDNYKISVHDLPNVVSNLDYGTATADLASGQVDIIAGYADLRMDFATAWTTIDKATDTIWNQTNVIGVTGEIFNDGILVSTKSDTMKKNPKLASALQKAIIAMSKTDQGAKIIKVYSHDGYQVSSAKDYKPFFKILKDVAGN</sequence>
<gene>
    <name evidence="3" type="ORF">HNQ37_000436</name>
</gene>
<evidence type="ECO:0000313" key="3">
    <source>
        <dbReference type="EMBL" id="MBB5887564.1"/>
    </source>
</evidence>
<feature type="signal peptide" evidence="2">
    <location>
        <begin position="1"/>
        <end position="30"/>
    </location>
</feature>
<dbReference type="RefSeq" id="WP_183538876.1">
    <property type="nucleotide sequence ID" value="NZ_DASWOY010000037.1"/>
</dbReference>
<reference evidence="3 4" key="1">
    <citation type="submission" date="2020-08" db="EMBL/GenBank/DDBJ databases">
        <title>Genomic Encyclopedia of Type Strains, Phase IV (KMG-IV): sequencing the most valuable type-strain genomes for metagenomic binning, comparative biology and taxonomic classification.</title>
        <authorList>
            <person name="Goeker M."/>
        </authorList>
    </citation>
    <scope>NUCLEOTIDE SEQUENCE [LARGE SCALE GENOMIC DNA]</scope>
    <source>
        <strain evidence="3 4">DSM 14925</strain>
    </source>
</reference>
<accession>A0A841C5D6</accession>
<proteinExistence type="predicted"/>